<dbReference type="AlphaFoldDB" id="A0A1M6SBZ8"/>
<dbReference type="Proteomes" id="UP000184130">
    <property type="component" value="Unassembled WGS sequence"/>
</dbReference>
<organism evidence="2 3">
    <name type="scientific">Xylanibacter ruminicola</name>
    <name type="common">Prevotella ruminicola</name>
    <dbReference type="NCBI Taxonomy" id="839"/>
    <lineage>
        <taxon>Bacteria</taxon>
        <taxon>Pseudomonadati</taxon>
        <taxon>Bacteroidota</taxon>
        <taxon>Bacteroidia</taxon>
        <taxon>Bacteroidales</taxon>
        <taxon>Prevotellaceae</taxon>
        <taxon>Xylanibacter</taxon>
    </lineage>
</organism>
<proteinExistence type="predicted"/>
<dbReference type="Gene3D" id="3.90.1200.10">
    <property type="match status" value="1"/>
</dbReference>
<dbReference type="RefSeq" id="WP_073204930.1">
    <property type="nucleotide sequence ID" value="NZ_FRBD01000003.1"/>
</dbReference>
<dbReference type="EMBL" id="FRBD01000003">
    <property type="protein sequence ID" value="SHK42292.1"/>
    <property type="molecule type" value="Genomic_DNA"/>
</dbReference>
<accession>A0A1M6SBZ8</accession>
<dbReference type="InterPro" id="IPR011009">
    <property type="entry name" value="Kinase-like_dom_sf"/>
</dbReference>
<dbReference type="InterPro" id="IPR002575">
    <property type="entry name" value="Aminoglycoside_PTrfase"/>
</dbReference>
<dbReference type="InterPro" id="IPR022359">
    <property type="entry name" value="Aminoglycoside_PTrfase_bact"/>
</dbReference>
<dbReference type="NCBIfam" id="TIGR02172">
    <property type="entry name" value="Fb_sc_TIGR02172"/>
    <property type="match status" value="1"/>
</dbReference>
<feature type="domain" description="Aminoglycoside phosphotransferase" evidence="1">
    <location>
        <begin position="24"/>
        <end position="206"/>
    </location>
</feature>
<sequence>MDTYKHIDLTEYVQTGEGGNGKTYVTSADSDEILKVNNARLSTWEVVKHEYDVSKAVASLGIPVPAMYRIVQVGDAYGTISQRIKGKKSLSRICHDEPERTEEMARLLCHKGKELFAKPCDTEFFPSRKAQALLAVERATFVSRRNREKMRAFIETIPENTHCVHGDFQTGNLIQAGADYYWIDLDRFGYGDPMFDIGHLFLICHIYAPMKRVQDIFHMTQEQFHRFWDAFAKEYTGQDDHAAFDAQAGRFAALDVILRNVFQKSNFIEKIFFGFYVHKLMKQYYS</sequence>
<dbReference type="Pfam" id="PF01636">
    <property type="entry name" value="APH"/>
    <property type="match status" value="1"/>
</dbReference>
<evidence type="ECO:0000259" key="1">
    <source>
        <dbReference type="Pfam" id="PF01636"/>
    </source>
</evidence>
<protein>
    <submittedName>
        <fullName evidence="2">TIGR02172 family protein</fullName>
    </submittedName>
</protein>
<dbReference type="OrthoDB" id="3806873at2"/>
<evidence type="ECO:0000313" key="2">
    <source>
        <dbReference type="EMBL" id="SHK42292.1"/>
    </source>
</evidence>
<dbReference type="SUPFAM" id="SSF56112">
    <property type="entry name" value="Protein kinase-like (PK-like)"/>
    <property type="match status" value="1"/>
</dbReference>
<evidence type="ECO:0000313" key="3">
    <source>
        <dbReference type="Proteomes" id="UP000184130"/>
    </source>
</evidence>
<name>A0A1M6SBZ8_XYLRU</name>
<gene>
    <name evidence="2" type="ORF">SAMN05216463_103103</name>
</gene>
<reference evidence="2 3" key="1">
    <citation type="submission" date="2016-11" db="EMBL/GenBank/DDBJ databases">
        <authorList>
            <person name="Jaros S."/>
            <person name="Januszkiewicz K."/>
            <person name="Wedrychowicz H."/>
        </authorList>
    </citation>
    <scope>NUCLEOTIDE SEQUENCE [LARGE SCALE GENOMIC DNA]</scope>
    <source>
        <strain evidence="2 3">KHT3</strain>
    </source>
</reference>